<dbReference type="InterPro" id="IPR019874">
    <property type="entry name" value="RF_methyltr_PrmC"/>
</dbReference>
<comment type="catalytic activity">
    <reaction evidence="4 5">
        <text>L-glutaminyl-[peptide chain release factor] + S-adenosyl-L-methionine = N(5)-methyl-L-glutaminyl-[peptide chain release factor] + S-adenosyl-L-homocysteine + H(+)</text>
        <dbReference type="Rhea" id="RHEA:42896"/>
        <dbReference type="Rhea" id="RHEA-COMP:10271"/>
        <dbReference type="Rhea" id="RHEA-COMP:10272"/>
        <dbReference type="ChEBI" id="CHEBI:15378"/>
        <dbReference type="ChEBI" id="CHEBI:30011"/>
        <dbReference type="ChEBI" id="CHEBI:57856"/>
        <dbReference type="ChEBI" id="CHEBI:59789"/>
        <dbReference type="ChEBI" id="CHEBI:61891"/>
        <dbReference type="EC" id="2.1.1.297"/>
    </reaction>
</comment>
<dbReference type="PANTHER" id="PTHR18895">
    <property type="entry name" value="HEMK METHYLTRANSFERASE"/>
    <property type="match status" value="1"/>
</dbReference>
<dbReference type="NCBIfam" id="TIGR03534">
    <property type="entry name" value="RF_mod_PrmC"/>
    <property type="match status" value="1"/>
</dbReference>
<dbReference type="InterPro" id="IPR007848">
    <property type="entry name" value="Small_mtfrase_dom"/>
</dbReference>
<comment type="similarity">
    <text evidence="5">Belongs to the protein N5-glutamine methyltransferase family. PrmC subfamily.</text>
</comment>
<evidence type="ECO:0000256" key="2">
    <source>
        <dbReference type="ARBA" id="ARBA00022679"/>
    </source>
</evidence>
<dbReference type="SUPFAM" id="SSF53335">
    <property type="entry name" value="S-adenosyl-L-methionine-dependent methyltransferases"/>
    <property type="match status" value="1"/>
</dbReference>
<keyword evidence="9" id="KW-1185">Reference proteome</keyword>
<evidence type="ECO:0000256" key="5">
    <source>
        <dbReference type="HAMAP-Rule" id="MF_02126"/>
    </source>
</evidence>
<dbReference type="EMBL" id="JARVCO010000012">
    <property type="protein sequence ID" value="MDZ8119664.1"/>
    <property type="molecule type" value="Genomic_DNA"/>
</dbReference>
<evidence type="ECO:0000259" key="6">
    <source>
        <dbReference type="Pfam" id="PF05175"/>
    </source>
</evidence>
<comment type="caution">
    <text evidence="5">Lacks conserved residue(s) required for the propagation of feature annotation.</text>
</comment>
<dbReference type="GO" id="GO:0102559">
    <property type="term" value="F:peptide chain release factor N(5)-glutamine methyltransferase activity"/>
    <property type="evidence" value="ECO:0007669"/>
    <property type="project" value="UniProtKB-EC"/>
</dbReference>
<feature type="domain" description="Release factor glutamine methyltransferase N-terminal" evidence="7">
    <location>
        <begin position="6"/>
        <end position="80"/>
    </location>
</feature>
<evidence type="ECO:0000313" key="9">
    <source>
        <dbReference type="Proteomes" id="UP001290861"/>
    </source>
</evidence>
<protein>
    <recommendedName>
        <fullName evidence="5">Release factor glutamine methyltransferase</fullName>
        <shortName evidence="5">RF MTase</shortName>
        <ecNumber evidence="5">2.1.1.297</ecNumber>
    </recommendedName>
    <alternativeName>
        <fullName evidence="5">N5-glutamine methyltransferase PrmC</fullName>
    </alternativeName>
    <alternativeName>
        <fullName evidence="5">Protein-(glutamine-N5) MTase PrmC</fullName>
    </alternativeName>
    <alternativeName>
        <fullName evidence="5">Protein-glutamine N-methyltransferase PrmC</fullName>
    </alternativeName>
</protein>
<dbReference type="RefSeq" id="WP_322609449.1">
    <property type="nucleotide sequence ID" value="NZ_JARVCO010000012.1"/>
</dbReference>
<dbReference type="PANTHER" id="PTHR18895:SF74">
    <property type="entry name" value="MTRF1L RELEASE FACTOR GLUTAMINE METHYLTRANSFERASE"/>
    <property type="match status" value="1"/>
</dbReference>
<dbReference type="InterPro" id="IPR050320">
    <property type="entry name" value="N5-glutamine_MTase"/>
</dbReference>
<name>A0ABU5MZM8_9BACT</name>
<dbReference type="EC" id="2.1.1.297" evidence="5"/>
<sequence length="288" mass="31924">MDIDQLVESLEFRFNASGVDNAKRVTEELLAYIFRCKPLEIYTGGADGIITPVQQFEVIRQLEPLAKRIENGEPLQYVLGSAEFWGLEIKCDSRALIPRPETELLVEEVLSCRIMTDKRPATVADVGTGTGCIAITLAKQRPDAAIKAVDLSTDALELAQENAERHGVQQQILWMQNNLLERFAPESTDVVVANLPYISSGDWKMLSGSVREHEPKMALDAGPSGMELIRDLALQARSVLVPEGMLFLEFGFDQGEAVFHCLNQLGYRNIQIKHDLAGHPRIAIAVNP</sequence>
<dbReference type="Gene3D" id="3.40.50.150">
    <property type="entry name" value="Vaccinia Virus protein VP39"/>
    <property type="match status" value="1"/>
</dbReference>
<feature type="binding site" evidence="5">
    <location>
        <begin position="127"/>
        <end position="131"/>
    </location>
    <ligand>
        <name>S-adenosyl-L-methionine</name>
        <dbReference type="ChEBI" id="CHEBI:59789"/>
    </ligand>
</feature>
<accession>A0ABU5MZM8</accession>
<dbReference type="Pfam" id="PF17827">
    <property type="entry name" value="PrmC_N"/>
    <property type="match status" value="1"/>
</dbReference>
<dbReference type="Gene3D" id="1.10.8.10">
    <property type="entry name" value="DNA helicase RuvA subunit, C-terminal domain"/>
    <property type="match status" value="1"/>
</dbReference>
<dbReference type="HAMAP" id="MF_02126">
    <property type="entry name" value="RF_methyltr_PrmC"/>
    <property type="match status" value="1"/>
</dbReference>
<evidence type="ECO:0000259" key="7">
    <source>
        <dbReference type="Pfam" id="PF17827"/>
    </source>
</evidence>
<dbReference type="Pfam" id="PF05175">
    <property type="entry name" value="MTS"/>
    <property type="match status" value="1"/>
</dbReference>
<feature type="domain" description="Methyltransferase small" evidence="6">
    <location>
        <begin position="116"/>
        <end position="199"/>
    </location>
</feature>
<keyword evidence="2 5" id="KW-0808">Transferase</keyword>
<dbReference type="NCBIfam" id="TIGR00536">
    <property type="entry name" value="hemK_fam"/>
    <property type="match status" value="1"/>
</dbReference>
<dbReference type="GO" id="GO:0032259">
    <property type="term" value="P:methylation"/>
    <property type="evidence" value="ECO:0007669"/>
    <property type="project" value="UniProtKB-KW"/>
</dbReference>
<keyword evidence="1 5" id="KW-0489">Methyltransferase</keyword>
<feature type="binding site" evidence="5">
    <location>
        <position position="194"/>
    </location>
    <ligand>
        <name>S-adenosyl-L-methionine</name>
        <dbReference type="ChEBI" id="CHEBI:59789"/>
    </ligand>
</feature>
<evidence type="ECO:0000256" key="4">
    <source>
        <dbReference type="ARBA" id="ARBA00048391"/>
    </source>
</evidence>
<reference evidence="8 9" key="1">
    <citation type="journal article" date="2024" name="Appl. Environ. Microbiol.">
        <title>Pontiella agarivorans sp. nov., a novel marine anaerobic bacterium capable of degrading macroalgal polysaccharides and fixing nitrogen.</title>
        <authorList>
            <person name="Liu N."/>
            <person name="Kivenson V."/>
            <person name="Peng X."/>
            <person name="Cui Z."/>
            <person name="Lankiewicz T.S."/>
            <person name="Gosselin K.M."/>
            <person name="English C.J."/>
            <person name="Blair E.M."/>
            <person name="O'Malley M.A."/>
            <person name="Valentine D.L."/>
        </authorList>
    </citation>
    <scope>NUCLEOTIDE SEQUENCE [LARGE SCALE GENOMIC DNA]</scope>
    <source>
        <strain evidence="8 9">NLcol2</strain>
    </source>
</reference>
<dbReference type="InterPro" id="IPR040758">
    <property type="entry name" value="PrmC_N"/>
</dbReference>
<organism evidence="8 9">
    <name type="scientific">Pontiella agarivorans</name>
    <dbReference type="NCBI Taxonomy" id="3038953"/>
    <lineage>
        <taxon>Bacteria</taxon>
        <taxon>Pseudomonadati</taxon>
        <taxon>Kiritimatiellota</taxon>
        <taxon>Kiritimatiellia</taxon>
        <taxon>Kiritimatiellales</taxon>
        <taxon>Pontiellaceae</taxon>
        <taxon>Pontiella</taxon>
    </lineage>
</organism>
<evidence type="ECO:0000313" key="8">
    <source>
        <dbReference type="EMBL" id="MDZ8119664.1"/>
    </source>
</evidence>
<feature type="binding site" evidence="5">
    <location>
        <position position="150"/>
    </location>
    <ligand>
        <name>S-adenosyl-L-methionine</name>
        <dbReference type="ChEBI" id="CHEBI:59789"/>
    </ligand>
</feature>
<evidence type="ECO:0000256" key="1">
    <source>
        <dbReference type="ARBA" id="ARBA00022603"/>
    </source>
</evidence>
<gene>
    <name evidence="5 8" type="primary">prmC</name>
    <name evidence="8" type="ORF">P9H32_13630</name>
</gene>
<dbReference type="Proteomes" id="UP001290861">
    <property type="component" value="Unassembled WGS sequence"/>
</dbReference>
<keyword evidence="3 5" id="KW-0949">S-adenosyl-L-methionine</keyword>
<dbReference type="InterPro" id="IPR029063">
    <property type="entry name" value="SAM-dependent_MTases_sf"/>
</dbReference>
<dbReference type="InterPro" id="IPR004556">
    <property type="entry name" value="HemK-like"/>
</dbReference>
<dbReference type="CDD" id="cd02440">
    <property type="entry name" value="AdoMet_MTases"/>
    <property type="match status" value="1"/>
</dbReference>
<comment type="function">
    <text evidence="5">Methylates the class 1 translation termination release factors RF1/PrfA and RF2/PrfB on the glutamine residue of the universally conserved GGQ motif.</text>
</comment>
<evidence type="ECO:0000256" key="3">
    <source>
        <dbReference type="ARBA" id="ARBA00022691"/>
    </source>
</evidence>
<proteinExistence type="inferred from homology"/>
<comment type="caution">
    <text evidence="8">The sequence shown here is derived from an EMBL/GenBank/DDBJ whole genome shotgun (WGS) entry which is preliminary data.</text>
</comment>